<feature type="compositionally biased region" description="Polar residues" evidence="1">
    <location>
        <begin position="92"/>
        <end position="109"/>
    </location>
</feature>
<reference evidence="2 3" key="1">
    <citation type="journal article" date="2024" name="G3 (Bethesda)">
        <title>Genome assembly of Hibiscus sabdariffa L. provides insights into metabolisms of medicinal natural products.</title>
        <authorList>
            <person name="Kim T."/>
        </authorList>
    </citation>
    <scope>NUCLEOTIDE SEQUENCE [LARGE SCALE GENOMIC DNA]</scope>
    <source>
        <strain evidence="2">TK-2024</strain>
        <tissue evidence="2">Old leaves</tissue>
    </source>
</reference>
<evidence type="ECO:0000313" key="2">
    <source>
        <dbReference type="EMBL" id="KAK8476359.1"/>
    </source>
</evidence>
<name>A0ABR1Z8Q8_9ROSI</name>
<evidence type="ECO:0000313" key="3">
    <source>
        <dbReference type="Proteomes" id="UP001396334"/>
    </source>
</evidence>
<feature type="region of interest" description="Disordered" evidence="1">
    <location>
        <begin position="38"/>
        <end position="109"/>
    </location>
</feature>
<organism evidence="2 3">
    <name type="scientific">Hibiscus sabdariffa</name>
    <name type="common">roselle</name>
    <dbReference type="NCBI Taxonomy" id="183260"/>
    <lineage>
        <taxon>Eukaryota</taxon>
        <taxon>Viridiplantae</taxon>
        <taxon>Streptophyta</taxon>
        <taxon>Embryophyta</taxon>
        <taxon>Tracheophyta</taxon>
        <taxon>Spermatophyta</taxon>
        <taxon>Magnoliopsida</taxon>
        <taxon>eudicotyledons</taxon>
        <taxon>Gunneridae</taxon>
        <taxon>Pentapetalae</taxon>
        <taxon>rosids</taxon>
        <taxon>malvids</taxon>
        <taxon>Malvales</taxon>
        <taxon>Malvaceae</taxon>
        <taxon>Malvoideae</taxon>
        <taxon>Hibiscus</taxon>
    </lineage>
</organism>
<proteinExistence type="predicted"/>
<accession>A0ABR1Z8Q8</accession>
<sequence length="109" mass="11443">MARLNAGHLVALCIYSDKALAVRGTMISRETWKNLTGAEAKEKGKGKMGEPTPKSKAAKTMPVPTSLPKEPTPAKSVLAEENGDLFAGDCSLSPTPLSSDANEPFSSVL</sequence>
<evidence type="ECO:0000256" key="1">
    <source>
        <dbReference type="SAM" id="MobiDB-lite"/>
    </source>
</evidence>
<protein>
    <submittedName>
        <fullName evidence="2">Uncharacterized protein</fullName>
    </submittedName>
</protein>
<keyword evidence="3" id="KW-1185">Reference proteome</keyword>
<feature type="compositionally biased region" description="Basic and acidic residues" evidence="1">
    <location>
        <begin position="39"/>
        <end position="48"/>
    </location>
</feature>
<dbReference type="Proteomes" id="UP001396334">
    <property type="component" value="Unassembled WGS sequence"/>
</dbReference>
<gene>
    <name evidence="2" type="ORF">V6N11_039688</name>
</gene>
<comment type="caution">
    <text evidence="2">The sequence shown here is derived from an EMBL/GenBank/DDBJ whole genome shotgun (WGS) entry which is preliminary data.</text>
</comment>
<dbReference type="EMBL" id="JBBPBN010002294">
    <property type="protein sequence ID" value="KAK8476359.1"/>
    <property type="molecule type" value="Genomic_DNA"/>
</dbReference>